<comment type="caution">
    <text evidence="2">The sequence shown here is derived from an EMBL/GenBank/DDBJ whole genome shotgun (WGS) entry which is preliminary data.</text>
</comment>
<feature type="domain" description="AB hydrolase-1" evidence="1">
    <location>
        <begin position="62"/>
        <end position="169"/>
    </location>
</feature>
<name>A0A176W5T6_MARPO</name>
<dbReference type="Gene3D" id="3.40.50.1820">
    <property type="entry name" value="alpha/beta hydrolase"/>
    <property type="match status" value="1"/>
</dbReference>
<protein>
    <recommendedName>
        <fullName evidence="1">AB hydrolase-1 domain-containing protein</fullName>
    </recommendedName>
</protein>
<keyword evidence="3" id="KW-1185">Reference proteome</keyword>
<accession>A0A176W5T6</accession>
<sequence length="310" mass="35311">MGPCLPCSWVKWKLKLLEMHYRRLGMEPRLIELDDGATVIHCWVPREIPSEKVADESAVQKPALLLLQGFGMDGFTGWEHQTHAFVKRFRVYVPDLLFFGKSFTTTSQRSEVFQAECMKKMLDVLNVDQVHVLGTSYGGMVAYRMASNYPKLVNKVVICSSGIMMDHTTNNRLMELCKIDSVKEILVPKDLKHMRLGMSTATVWRIWAIPSFVLQDMYEWFYQGHMKEKEELVDGMVIGSAGAPPIPKITQEVLIMWGTKDNIFDPALAEALRKHLGDRAQLHMIEGCGHVPQIENPTEFNARAIKFLLA</sequence>
<dbReference type="InterPro" id="IPR029058">
    <property type="entry name" value="AB_hydrolase_fold"/>
</dbReference>
<feature type="domain" description="AB hydrolase-1" evidence="1">
    <location>
        <begin position="243"/>
        <end position="297"/>
    </location>
</feature>
<dbReference type="InterPro" id="IPR052370">
    <property type="entry name" value="Meta-cleavage_hydrolase"/>
</dbReference>
<evidence type="ECO:0000313" key="2">
    <source>
        <dbReference type="EMBL" id="OAE28379.1"/>
    </source>
</evidence>
<evidence type="ECO:0000259" key="1">
    <source>
        <dbReference type="Pfam" id="PF00561"/>
    </source>
</evidence>
<dbReference type="EMBL" id="LVLJ01001740">
    <property type="protein sequence ID" value="OAE28379.1"/>
    <property type="molecule type" value="Genomic_DNA"/>
</dbReference>
<dbReference type="SUPFAM" id="SSF53474">
    <property type="entry name" value="alpha/beta-Hydrolases"/>
    <property type="match status" value="1"/>
</dbReference>
<proteinExistence type="predicted"/>
<organism evidence="2 3">
    <name type="scientific">Marchantia polymorpha subsp. ruderalis</name>
    <dbReference type="NCBI Taxonomy" id="1480154"/>
    <lineage>
        <taxon>Eukaryota</taxon>
        <taxon>Viridiplantae</taxon>
        <taxon>Streptophyta</taxon>
        <taxon>Embryophyta</taxon>
        <taxon>Marchantiophyta</taxon>
        <taxon>Marchantiopsida</taxon>
        <taxon>Marchantiidae</taxon>
        <taxon>Marchantiales</taxon>
        <taxon>Marchantiaceae</taxon>
        <taxon>Marchantia</taxon>
    </lineage>
</organism>
<dbReference type="AlphaFoldDB" id="A0A176W5T6"/>
<gene>
    <name evidence="2" type="ORF">AXG93_4027s1000</name>
</gene>
<evidence type="ECO:0000313" key="3">
    <source>
        <dbReference type="Proteomes" id="UP000077202"/>
    </source>
</evidence>
<reference evidence="2" key="1">
    <citation type="submission" date="2016-03" db="EMBL/GenBank/DDBJ databases">
        <title>Mechanisms controlling the formation of the plant cell surface in tip-growing cells are functionally conserved among land plants.</title>
        <authorList>
            <person name="Honkanen S."/>
            <person name="Jones V.A."/>
            <person name="Morieri G."/>
            <person name="Champion C."/>
            <person name="Hetherington A.J."/>
            <person name="Kelly S."/>
            <person name="Saint-Marcoux D."/>
            <person name="Proust H."/>
            <person name="Prescott H."/>
            <person name="Dolan L."/>
        </authorList>
    </citation>
    <scope>NUCLEOTIDE SEQUENCE [LARGE SCALE GENOMIC DNA]</scope>
    <source>
        <tissue evidence="2">Whole gametophyte</tissue>
    </source>
</reference>
<dbReference type="PRINTS" id="PR00111">
    <property type="entry name" value="ABHYDROLASE"/>
</dbReference>
<dbReference type="PANTHER" id="PTHR43139:SF52">
    <property type="entry name" value="SI:DKEY-122A22.2"/>
    <property type="match status" value="1"/>
</dbReference>
<dbReference type="Pfam" id="PF00561">
    <property type="entry name" value="Abhydrolase_1"/>
    <property type="match status" value="2"/>
</dbReference>
<dbReference type="InterPro" id="IPR000073">
    <property type="entry name" value="AB_hydrolase_1"/>
</dbReference>
<dbReference type="Proteomes" id="UP000077202">
    <property type="component" value="Unassembled WGS sequence"/>
</dbReference>
<dbReference type="PANTHER" id="PTHR43139">
    <property type="entry name" value="SI:DKEY-122A22.2"/>
    <property type="match status" value="1"/>
</dbReference>